<keyword evidence="3" id="KW-1185">Reference proteome</keyword>
<keyword evidence="1" id="KW-0812">Transmembrane</keyword>
<evidence type="ECO:0000313" key="2">
    <source>
        <dbReference type="EMBL" id="GJD65195.1"/>
    </source>
</evidence>
<organism evidence="2 3">
    <name type="scientific">Methylobacterium frigidaeris</name>
    <dbReference type="NCBI Taxonomy" id="2038277"/>
    <lineage>
        <taxon>Bacteria</taxon>
        <taxon>Pseudomonadati</taxon>
        <taxon>Pseudomonadota</taxon>
        <taxon>Alphaproteobacteria</taxon>
        <taxon>Hyphomicrobiales</taxon>
        <taxon>Methylobacteriaceae</taxon>
        <taxon>Methylobacterium</taxon>
    </lineage>
</organism>
<name>A0AA37HG05_9HYPH</name>
<accession>A0AA37HG05</accession>
<comment type="caution">
    <text evidence="2">The sequence shown here is derived from an EMBL/GenBank/DDBJ whole genome shotgun (WGS) entry which is preliminary data.</text>
</comment>
<reference evidence="2" key="1">
    <citation type="journal article" date="2016" name="Front. Microbiol.">
        <title>Genome Sequence of the Piezophilic, Mesophilic Sulfate-Reducing Bacterium Desulfovibrio indicus J2T.</title>
        <authorList>
            <person name="Cao J."/>
            <person name="Maignien L."/>
            <person name="Shao Z."/>
            <person name="Alain K."/>
            <person name="Jebbar M."/>
        </authorList>
    </citation>
    <scope>NUCLEOTIDE SEQUENCE</scope>
    <source>
        <strain evidence="2">JCM 32048</strain>
    </source>
</reference>
<reference evidence="2" key="2">
    <citation type="submission" date="2021-08" db="EMBL/GenBank/DDBJ databases">
        <authorList>
            <person name="Tani A."/>
            <person name="Ola A."/>
            <person name="Ogura Y."/>
            <person name="Katsura K."/>
            <person name="Hayashi T."/>
        </authorList>
    </citation>
    <scope>NUCLEOTIDE SEQUENCE</scope>
    <source>
        <strain evidence="2">JCM 32048</strain>
    </source>
</reference>
<sequence length="180" mass="20256">MTHQTQQMQQPQPQLHSDARLATLETRVGSIESMLSAIAQKLDARSAINWAPISILATVLIAVGGMGFAWINGGQSRLEALILKVEARASDFVPRADLDTRFQVSAQRRDDAQRVTDGRLDRIERDADALTKQVVPRDTHLLMWEGEKRENAAIRERLNAETDRINARLDRLEAPRLTRP</sequence>
<dbReference type="AlphaFoldDB" id="A0AA37HG05"/>
<dbReference type="EMBL" id="BPQJ01000035">
    <property type="protein sequence ID" value="GJD65195.1"/>
    <property type="molecule type" value="Genomic_DNA"/>
</dbReference>
<dbReference type="RefSeq" id="WP_099905758.1">
    <property type="nucleotide sequence ID" value="NZ_BPQJ01000035.1"/>
</dbReference>
<feature type="transmembrane region" description="Helical" evidence="1">
    <location>
        <begin position="50"/>
        <end position="71"/>
    </location>
</feature>
<keyword evidence="1" id="KW-0472">Membrane</keyword>
<evidence type="ECO:0000313" key="3">
    <source>
        <dbReference type="Proteomes" id="UP001055286"/>
    </source>
</evidence>
<gene>
    <name evidence="2" type="ORF">MPEAHAMD_5382</name>
</gene>
<evidence type="ECO:0000256" key="1">
    <source>
        <dbReference type="SAM" id="Phobius"/>
    </source>
</evidence>
<keyword evidence="1" id="KW-1133">Transmembrane helix</keyword>
<proteinExistence type="predicted"/>
<protein>
    <submittedName>
        <fullName evidence="2">Uncharacterized protein</fullName>
    </submittedName>
</protein>
<dbReference type="Proteomes" id="UP001055286">
    <property type="component" value="Unassembled WGS sequence"/>
</dbReference>